<feature type="region of interest" description="Disordered" evidence="1">
    <location>
        <begin position="1"/>
        <end position="31"/>
    </location>
</feature>
<proteinExistence type="predicted"/>
<dbReference type="InterPro" id="IPR002477">
    <property type="entry name" value="Peptidoglycan-bd-like"/>
</dbReference>
<dbReference type="eggNOG" id="COG3409">
    <property type="taxonomic scope" value="Bacteria"/>
</dbReference>
<dbReference type="AlphaFoldDB" id="S9PD61"/>
<protein>
    <recommendedName>
        <fullName evidence="2">Peptidoglycan binding-like domain-containing protein</fullName>
    </recommendedName>
</protein>
<dbReference type="OrthoDB" id="9816507at2"/>
<feature type="domain" description="Peptidoglycan binding-like" evidence="2">
    <location>
        <begin position="169"/>
        <end position="205"/>
    </location>
</feature>
<sequence>MKESRKAGWDALRADPHEPRPGTSKAIPLQTGTKKTITLELPVLRLVVIDASGAPYADKAYTLEVEGSSTDKKTGTTQVGTPITQKMMGKGTVRLSLKLPGAAAPAGSPPAAPPPPSAAGAAPAYPLPIHAGDFTDDVAKPEDVTVRWQLTAIVGDLFDQDKTQAALVRLHNLGYHLPKPDPNAPETQASVRAFQRKYGLTPTGALADVQQRLLDEHDKP</sequence>
<evidence type="ECO:0000313" key="3">
    <source>
        <dbReference type="EMBL" id="EPX62325.1"/>
    </source>
</evidence>
<feature type="compositionally biased region" description="Pro residues" evidence="1">
    <location>
        <begin position="107"/>
        <end position="117"/>
    </location>
</feature>
<accession>S9PD61</accession>
<comment type="caution">
    <text evidence="3">The sequence shown here is derived from an EMBL/GenBank/DDBJ whole genome shotgun (WGS) entry which is preliminary data.</text>
</comment>
<dbReference type="EMBL" id="ANAH02000007">
    <property type="protein sequence ID" value="EPX62325.1"/>
    <property type="molecule type" value="Genomic_DNA"/>
</dbReference>
<dbReference type="SUPFAM" id="SSF47090">
    <property type="entry name" value="PGBD-like"/>
    <property type="match status" value="1"/>
</dbReference>
<evidence type="ECO:0000256" key="1">
    <source>
        <dbReference type="SAM" id="MobiDB-lite"/>
    </source>
</evidence>
<feature type="compositionally biased region" description="Basic and acidic residues" evidence="1">
    <location>
        <begin position="1"/>
        <end position="20"/>
    </location>
</feature>
<dbReference type="RefSeq" id="WP_002623273.1">
    <property type="nucleotide sequence ID" value="NZ_ANAH02000007.1"/>
</dbReference>
<evidence type="ECO:0000313" key="4">
    <source>
        <dbReference type="Proteomes" id="UP000011682"/>
    </source>
</evidence>
<name>S9PD61_CYSF2</name>
<feature type="region of interest" description="Disordered" evidence="1">
    <location>
        <begin position="101"/>
        <end position="120"/>
    </location>
</feature>
<dbReference type="Pfam" id="PF01471">
    <property type="entry name" value="PG_binding_1"/>
    <property type="match status" value="1"/>
</dbReference>
<gene>
    <name evidence="3" type="ORF">D187_008512</name>
</gene>
<dbReference type="Proteomes" id="UP000011682">
    <property type="component" value="Unassembled WGS sequence"/>
</dbReference>
<dbReference type="InterPro" id="IPR036365">
    <property type="entry name" value="PGBD-like_sf"/>
</dbReference>
<keyword evidence="4" id="KW-1185">Reference proteome</keyword>
<reference evidence="3" key="1">
    <citation type="submission" date="2013-05" db="EMBL/GenBank/DDBJ databases">
        <title>Genome assembly of Cystobacter fuscus DSM 2262.</title>
        <authorList>
            <person name="Sharma G."/>
            <person name="Khatri I."/>
            <person name="Kaur C."/>
            <person name="Mayilraj S."/>
            <person name="Subramanian S."/>
        </authorList>
    </citation>
    <scope>NUCLEOTIDE SEQUENCE [LARGE SCALE GENOMIC DNA]</scope>
    <source>
        <strain evidence="3">DSM 2262</strain>
    </source>
</reference>
<evidence type="ECO:0000259" key="2">
    <source>
        <dbReference type="Pfam" id="PF01471"/>
    </source>
</evidence>
<organism evidence="3 4">
    <name type="scientific">Cystobacter fuscus (strain ATCC 25194 / DSM 2262 / NBRC 100088 / M29)</name>
    <dbReference type="NCBI Taxonomy" id="1242864"/>
    <lineage>
        <taxon>Bacteria</taxon>
        <taxon>Pseudomonadati</taxon>
        <taxon>Myxococcota</taxon>
        <taxon>Myxococcia</taxon>
        <taxon>Myxococcales</taxon>
        <taxon>Cystobacterineae</taxon>
        <taxon>Archangiaceae</taxon>
        <taxon>Cystobacter</taxon>
    </lineage>
</organism>